<proteinExistence type="predicted"/>
<sequence>MDAMKHCGTCKTEKPCSEFGKRAASTDGLAAKCRDCQREYDKARANRPDRVAAREAYAQTDEGKAARRRARNRYAEANKEGSAHRCKAYRAANPKKARAHDLVAYALRTGALIRQGCEVCGESSDVAHHDDYAKPLDVRWLCASHHRYWHAENGPGLNG</sequence>
<organism evidence="2 3">
    <name type="scientific">Pseudomonas phage PPpW-3</name>
    <dbReference type="NCBI Taxonomy" id="1279082"/>
    <lineage>
        <taxon>Viruses</taxon>
        <taxon>Duplodnaviria</taxon>
        <taxon>Heunggongvirae</taxon>
        <taxon>Uroviricota</taxon>
        <taxon>Caudoviricetes</taxon>
        <taxon>Hiroshimavirus</taxon>
        <taxon>Hiroshimavirus PPpW3</taxon>
    </lineage>
</organism>
<keyword evidence="3" id="KW-1185">Reference proteome</keyword>
<feature type="region of interest" description="Disordered" evidence="1">
    <location>
        <begin position="44"/>
        <end position="68"/>
    </location>
</feature>
<evidence type="ECO:0000313" key="2">
    <source>
        <dbReference type="EMBL" id="BAO20626.1"/>
    </source>
</evidence>
<name>V5YUP3_9CAUD</name>
<dbReference type="GeneID" id="17825069"/>
<dbReference type="RefSeq" id="YP_008873202.1">
    <property type="nucleotide sequence ID" value="NC_023006.1"/>
</dbReference>
<evidence type="ECO:0000256" key="1">
    <source>
        <dbReference type="SAM" id="MobiDB-lite"/>
    </source>
</evidence>
<protein>
    <recommendedName>
        <fullName evidence="4">HNH endonuclease</fullName>
    </recommendedName>
</protein>
<evidence type="ECO:0008006" key="4">
    <source>
        <dbReference type="Google" id="ProtNLM"/>
    </source>
</evidence>
<dbReference type="KEGG" id="vg:17825069"/>
<dbReference type="Proteomes" id="UP000201835">
    <property type="component" value="Segment"/>
</dbReference>
<accession>V5YUP3</accession>
<dbReference type="EMBL" id="AB775548">
    <property type="protein sequence ID" value="BAO20626.1"/>
    <property type="molecule type" value="Genomic_DNA"/>
</dbReference>
<evidence type="ECO:0000313" key="3">
    <source>
        <dbReference type="Proteomes" id="UP000201835"/>
    </source>
</evidence>
<feature type="compositionally biased region" description="Basic and acidic residues" evidence="1">
    <location>
        <begin position="44"/>
        <end position="53"/>
    </location>
</feature>
<dbReference type="OrthoDB" id="18433at10239"/>
<reference evidence="2 3" key="1">
    <citation type="journal article" date="2015" name="J Appl Environ Microbiol">
        <title>Complete Genome Sequence Analysis of Two Pseudomonas plecoglossicida Phages, Potential Therapeutic Agents.</title>
        <authorList>
            <person name="Kawato Y."/>
            <person name="Yasuike M."/>
            <person name="Nakamura Y."/>
            <person name="Shigenobu Y."/>
            <person name="Fujiwara A."/>
            <person name="Sano M."/>
            <person name="Nakai T."/>
        </authorList>
    </citation>
    <scope>NUCLEOTIDE SEQUENCE [LARGE SCALE GENOMIC DNA]</scope>
</reference>